<dbReference type="RefSeq" id="XP_011131758.1">
    <property type="nucleotide sequence ID" value="XM_011133456.1"/>
</dbReference>
<dbReference type="AlphaFoldDB" id="A0A023B383"/>
<sequence length="111" mass="10847">MGPPPRNVLATVALIRGPALGRCICRICANAEGAANTDAEGAPTPPCRGIMDTACFLNGCRAFNKEPAALAAPPGTAFGVPPAAAALAAPPTAALTGTPGFTRLGPAALLA</sequence>
<dbReference type="GeneID" id="22914179"/>
<evidence type="ECO:0000313" key="2">
    <source>
        <dbReference type="Proteomes" id="UP000019763"/>
    </source>
</evidence>
<gene>
    <name evidence="1" type="ORF">GNI_117160</name>
</gene>
<evidence type="ECO:0000313" key="1">
    <source>
        <dbReference type="EMBL" id="EZG55141.1"/>
    </source>
</evidence>
<accession>A0A023B383</accession>
<keyword evidence="2" id="KW-1185">Reference proteome</keyword>
<name>A0A023B383_GRENI</name>
<reference evidence="1" key="1">
    <citation type="submission" date="2013-12" db="EMBL/GenBank/DDBJ databases">
        <authorList>
            <person name="Omoto C.K."/>
            <person name="Sibley D."/>
            <person name="Venepally P."/>
            <person name="Hadjithomas M."/>
            <person name="Karamycheva S."/>
            <person name="Brunk B."/>
            <person name="Roos D."/>
            <person name="Caler E."/>
            <person name="Lorenzi H."/>
        </authorList>
    </citation>
    <scope>NUCLEOTIDE SEQUENCE</scope>
</reference>
<comment type="caution">
    <text evidence="1">The sequence shown here is derived from an EMBL/GenBank/DDBJ whole genome shotgun (WGS) entry which is preliminary data.</text>
</comment>
<organism evidence="1 2">
    <name type="scientific">Gregarina niphandrodes</name>
    <name type="common">Septate eugregarine</name>
    <dbReference type="NCBI Taxonomy" id="110365"/>
    <lineage>
        <taxon>Eukaryota</taxon>
        <taxon>Sar</taxon>
        <taxon>Alveolata</taxon>
        <taxon>Apicomplexa</taxon>
        <taxon>Conoidasida</taxon>
        <taxon>Gregarinasina</taxon>
        <taxon>Eugregarinorida</taxon>
        <taxon>Gregarinidae</taxon>
        <taxon>Gregarina</taxon>
    </lineage>
</organism>
<proteinExistence type="predicted"/>
<protein>
    <submittedName>
        <fullName evidence="1">Uncharacterized protein</fullName>
    </submittedName>
</protein>
<dbReference type="Proteomes" id="UP000019763">
    <property type="component" value="Unassembled WGS sequence"/>
</dbReference>
<dbReference type="VEuPathDB" id="CryptoDB:GNI_117160"/>
<dbReference type="EMBL" id="AFNH02000869">
    <property type="protein sequence ID" value="EZG55141.1"/>
    <property type="molecule type" value="Genomic_DNA"/>
</dbReference>